<name>E2C0G9_HARSA</name>
<dbReference type="InterPro" id="IPR034754">
    <property type="entry name" value="GEMIN8"/>
</dbReference>
<evidence type="ECO:0000313" key="2">
    <source>
        <dbReference type="EMBL" id="EFN78562.1"/>
    </source>
</evidence>
<organism evidence="3">
    <name type="scientific">Harpegnathos saltator</name>
    <name type="common">Jerdon's jumping ant</name>
    <dbReference type="NCBI Taxonomy" id="610380"/>
    <lineage>
        <taxon>Eukaryota</taxon>
        <taxon>Metazoa</taxon>
        <taxon>Ecdysozoa</taxon>
        <taxon>Arthropoda</taxon>
        <taxon>Hexapoda</taxon>
        <taxon>Insecta</taxon>
        <taxon>Pterygota</taxon>
        <taxon>Neoptera</taxon>
        <taxon>Endopterygota</taxon>
        <taxon>Hymenoptera</taxon>
        <taxon>Apocrita</taxon>
        <taxon>Aculeata</taxon>
        <taxon>Formicoidea</taxon>
        <taxon>Formicidae</taxon>
        <taxon>Ponerinae</taxon>
        <taxon>Ponerini</taxon>
        <taxon>Harpegnathos</taxon>
    </lineage>
</organism>
<dbReference type="Proteomes" id="UP000008237">
    <property type="component" value="Unassembled WGS sequence"/>
</dbReference>
<dbReference type="EMBL" id="GL451783">
    <property type="protein sequence ID" value="EFN78562.1"/>
    <property type="molecule type" value="Genomic_DNA"/>
</dbReference>
<dbReference type="PhylomeDB" id="E2C0G9"/>
<gene>
    <name evidence="2" type="ORF">EAI_00789</name>
</gene>
<dbReference type="AlphaFoldDB" id="E2C0G9"/>
<dbReference type="PANTHER" id="PTHR16238:SF7">
    <property type="entry name" value="GEM-ASSOCIATED PROTEIN 8"/>
    <property type="match status" value="1"/>
</dbReference>
<dbReference type="OrthoDB" id="5989213at2759"/>
<dbReference type="STRING" id="610380.E2C0G9"/>
<reference evidence="2 3" key="1">
    <citation type="journal article" date="2010" name="Science">
        <title>Genomic comparison of the ants Camponotus floridanus and Harpegnathos saltator.</title>
        <authorList>
            <person name="Bonasio R."/>
            <person name="Zhang G."/>
            <person name="Ye C."/>
            <person name="Mutti N.S."/>
            <person name="Fang X."/>
            <person name="Qin N."/>
            <person name="Donahue G."/>
            <person name="Yang P."/>
            <person name="Li Q."/>
            <person name="Li C."/>
            <person name="Zhang P."/>
            <person name="Huang Z."/>
            <person name="Berger S.L."/>
            <person name="Reinberg D."/>
            <person name="Wang J."/>
            <person name="Liebig J."/>
        </authorList>
    </citation>
    <scope>NUCLEOTIDE SEQUENCE [LARGE SCALE GENOMIC DNA]</scope>
    <source>
        <strain evidence="2 3">R22 G/1</strain>
    </source>
</reference>
<evidence type="ECO:0000313" key="3">
    <source>
        <dbReference type="Proteomes" id="UP000008237"/>
    </source>
</evidence>
<feature type="compositionally biased region" description="Basic residues" evidence="1">
    <location>
        <begin position="8"/>
        <end position="26"/>
    </location>
</feature>
<dbReference type="KEGG" id="hst:105188612"/>
<dbReference type="OMA" id="RCIALEH"/>
<dbReference type="GO" id="GO:0000387">
    <property type="term" value="P:spliceosomal snRNP assembly"/>
    <property type="evidence" value="ECO:0007669"/>
    <property type="project" value="InterPro"/>
</dbReference>
<dbReference type="PANTHER" id="PTHR16238">
    <property type="entry name" value="GEM-ASSOCIATED PROTEIN 8"/>
    <property type="match status" value="1"/>
</dbReference>
<dbReference type="Pfam" id="PF15348">
    <property type="entry name" value="GEMIN8"/>
    <property type="match status" value="1"/>
</dbReference>
<accession>E2C0G9</accession>
<keyword evidence="3" id="KW-1185">Reference proteome</keyword>
<feature type="region of interest" description="Disordered" evidence="1">
    <location>
        <begin position="1"/>
        <end position="26"/>
    </location>
</feature>
<evidence type="ECO:0000256" key="1">
    <source>
        <dbReference type="SAM" id="MobiDB-lite"/>
    </source>
</evidence>
<dbReference type="GO" id="GO:0032797">
    <property type="term" value="C:SMN complex"/>
    <property type="evidence" value="ECO:0007669"/>
    <property type="project" value="InterPro"/>
</dbReference>
<protein>
    <submittedName>
        <fullName evidence="2">Gem-associated protein 8</fullName>
    </submittedName>
</protein>
<proteinExistence type="predicted"/>
<sequence length="239" mass="28623">MDFIPARQNKKWKRKQRQWQKKRQRDKVRIEVQVKATKQQKIVHRHANRFNIRGMSMTSTMQADAFWKNYTAAQEWQVRHNVTWWRSRCMALEHENEVLRNEIRSLVNQFRYPDTATAEANYHKEDINNQEELLYDEDDEELEFTVTEDMLNFFEKSERHRRQLKKKHESNKAVYTEEENLVDLIGGAASARARREDANELYGDASSKILAMETALQATLDNYKDKVNPHFWPNIPLKP</sequence>
<dbReference type="InParanoid" id="E2C0G9"/>